<dbReference type="RefSeq" id="WP_031544008.1">
    <property type="nucleotide sequence ID" value="NZ_JANSWH010000090.1"/>
</dbReference>
<name>A0A2G3E561_9FIRM</name>
<comment type="caution">
    <text evidence="1">The sequence shown here is derived from an EMBL/GenBank/DDBJ whole genome shotgun (WGS) entry which is preliminary data.</text>
</comment>
<dbReference type="Proteomes" id="UP000224563">
    <property type="component" value="Unassembled WGS sequence"/>
</dbReference>
<sequence>MHKFLKSIGFSDMKRRDVEMLLTELIRHPDTIKASTDSEGAEYVELSCQYGPGFGIMIRGTYNERDEFQMDYYYPFLEPYQMSTEEFVDIEKHAEKESYAGVCDDYRLGVTLIFYLQNVVDYLAEQKLRGPKERRRGAMLSALASEGKIVLPVQNGKEDVIVELQKRMEYNKLMSQARDGNEEAIANLALEDMDTYAMLSQRVEKEDLLSIISSTFMPYGIESDQYSIIGEISAVVEAENRISHEKIYILGILCNDMVFDICINAKDLFGKPEIGRRFKGNIWMQGKIVS</sequence>
<accession>A0A2G3E561</accession>
<keyword evidence="2" id="KW-1185">Reference proteome</keyword>
<reference evidence="1 2" key="1">
    <citation type="submission" date="2017-10" db="EMBL/GenBank/DDBJ databases">
        <title>Resolving the taxonomy of Roseburia spp., Eubacterium rectale and Agathobacter spp. through phylogenomic analysis.</title>
        <authorList>
            <person name="Sheridan P.O."/>
            <person name="Walker A.W."/>
            <person name="Duncan S.H."/>
            <person name="Scott K.P."/>
            <person name="Toole P.W.O."/>
            <person name="Luis P."/>
            <person name="Flint H.J."/>
        </authorList>
    </citation>
    <scope>NUCLEOTIDE SEQUENCE [LARGE SCALE GENOMIC DNA]</scope>
    <source>
        <strain evidence="1 2">JK623</strain>
    </source>
</reference>
<protein>
    <submittedName>
        <fullName evidence="1">DUF3881 domain-containing protein</fullName>
    </submittedName>
</protein>
<evidence type="ECO:0000313" key="1">
    <source>
        <dbReference type="EMBL" id="PHU38408.1"/>
    </source>
</evidence>
<organism evidence="1 2">
    <name type="scientific">Agathobacter ruminis</name>
    <dbReference type="NCBI Taxonomy" id="1712665"/>
    <lineage>
        <taxon>Bacteria</taxon>
        <taxon>Bacillati</taxon>
        <taxon>Bacillota</taxon>
        <taxon>Clostridia</taxon>
        <taxon>Lachnospirales</taxon>
        <taxon>Lachnospiraceae</taxon>
        <taxon>Agathobacter</taxon>
    </lineage>
</organism>
<evidence type="ECO:0000313" key="2">
    <source>
        <dbReference type="Proteomes" id="UP000224563"/>
    </source>
</evidence>
<reference evidence="1 2" key="2">
    <citation type="submission" date="2017-10" db="EMBL/GenBank/DDBJ databases">
        <authorList>
            <person name="Banno H."/>
            <person name="Chua N.-H."/>
        </authorList>
    </citation>
    <scope>NUCLEOTIDE SEQUENCE [LARGE SCALE GENOMIC DNA]</scope>
    <source>
        <strain evidence="1 2">JK623</strain>
    </source>
</reference>
<proteinExistence type="predicted"/>
<dbReference type="EMBL" id="PDYG01000009">
    <property type="protein sequence ID" value="PHU38408.1"/>
    <property type="molecule type" value="Genomic_DNA"/>
</dbReference>
<gene>
    <name evidence="1" type="ORF">CSX02_02995</name>
</gene>
<dbReference type="InterPro" id="IPR024541">
    <property type="entry name" value="DUF3881"/>
</dbReference>
<dbReference type="Pfam" id="PF12997">
    <property type="entry name" value="DUF3881"/>
    <property type="match status" value="1"/>
</dbReference>
<dbReference type="AlphaFoldDB" id="A0A2G3E561"/>